<gene>
    <name evidence="1" type="ORF">LCGC14_0916190</name>
</gene>
<accession>A0A0F9RYZ5</accession>
<comment type="caution">
    <text evidence="1">The sequence shown here is derived from an EMBL/GenBank/DDBJ whole genome shotgun (WGS) entry which is preliminary data.</text>
</comment>
<sequence length="71" mass="8344">MNVRVPKTEGKEPYDACKALRDIVKQMPERETVLLPNTKPNQWWDGKDKTDQDFETVNVHKLLQFIADMIE</sequence>
<name>A0A0F9RYZ5_9ZZZZ</name>
<dbReference type="EMBL" id="LAZR01003070">
    <property type="protein sequence ID" value="KKN22353.1"/>
    <property type="molecule type" value="Genomic_DNA"/>
</dbReference>
<evidence type="ECO:0000313" key="1">
    <source>
        <dbReference type="EMBL" id="KKN22353.1"/>
    </source>
</evidence>
<organism evidence="1">
    <name type="scientific">marine sediment metagenome</name>
    <dbReference type="NCBI Taxonomy" id="412755"/>
    <lineage>
        <taxon>unclassified sequences</taxon>
        <taxon>metagenomes</taxon>
        <taxon>ecological metagenomes</taxon>
    </lineage>
</organism>
<proteinExistence type="predicted"/>
<dbReference type="AlphaFoldDB" id="A0A0F9RYZ5"/>
<protein>
    <submittedName>
        <fullName evidence="1">Uncharacterized protein</fullName>
    </submittedName>
</protein>
<reference evidence="1" key="1">
    <citation type="journal article" date="2015" name="Nature">
        <title>Complex archaea that bridge the gap between prokaryotes and eukaryotes.</title>
        <authorList>
            <person name="Spang A."/>
            <person name="Saw J.H."/>
            <person name="Jorgensen S.L."/>
            <person name="Zaremba-Niedzwiedzka K."/>
            <person name="Martijn J."/>
            <person name="Lind A.E."/>
            <person name="van Eijk R."/>
            <person name="Schleper C."/>
            <person name="Guy L."/>
            <person name="Ettema T.J."/>
        </authorList>
    </citation>
    <scope>NUCLEOTIDE SEQUENCE</scope>
</reference>